<feature type="compositionally biased region" description="Polar residues" evidence="3">
    <location>
        <begin position="502"/>
        <end position="513"/>
    </location>
</feature>
<dbReference type="PANTHER" id="PTHR12587">
    <property type="entry name" value="LAR INTERACTING PROTEIN LIP -RELATED PROTEIN"/>
    <property type="match status" value="1"/>
</dbReference>
<evidence type="ECO:0000259" key="4">
    <source>
        <dbReference type="Pfam" id="PF25526"/>
    </source>
</evidence>
<dbReference type="OrthoDB" id="2132119at2759"/>
<dbReference type="SUPFAM" id="SSF57997">
    <property type="entry name" value="Tropomyosin"/>
    <property type="match status" value="1"/>
</dbReference>
<feature type="domain" description="Liprin-alpha CC2" evidence="4">
    <location>
        <begin position="326"/>
        <end position="423"/>
    </location>
</feature>
<evidence type="ECO:0000256" key="3">
    <source>
        <dbReference type="SAM" id="MobiDB-lite"/>
    </source>
</evidence>
<reference evidence="5" key="1">
    <citation type="submission" date="2019-05" db="EMBL/GenBank/DDBJ databases">
        <title>Annotation for the trematode Paragonimus heterotremus.</title>
        <authorList>
            <person name="Choi Y.-J."/>
        </authorList>
    </citation>
    <scope>NUCLEOTIDE SEQUENCE</scope>
    <source>
        <strain evidence="5">LC</strain>
    </source>
</reference>
<feature type="compositionally biased region" description="Polar residues" evidence="3">
    <location>
        <begin position="441"/>
        <end position="464"/>
    </location>
</feature>
<feature type="region of interest" description="Disordered" evidence="3">
    <location>
        <begin position="441"/>
        <end position="535"/>
    </location>
</feature>
<evidence type="ECO:0000313" key="6">
    <source>
        <dbReference type="Proteomes" id="UP000748531"/>
    </source>
</evidence>
<organism evidence="5 6">
    <name type="scientific">Paragonimus heterotremus</name>
    <dbReference type="NCBI Taxonomy" id="100268"/>
    <lineage>
        <taxon>Eukaryota</taxon>
        <taxon>Metazoa</taxon>
        <taxon>Spiralia</taxon>
        <taxon>Lophotrochozoa</taxon>
        <taxon>Platyhelminthes</taxon>
        <taxon>Trematoda</taxon>
        <taxon>Digenea</taxon>
        <taxon>Plagiorchiida</taxon>
        <taxon>Troglotremata</taxon>
        <taxon>Troglotrematidae</taxon>
        <taxon>Paragonimus</taxon>
    </lineage>
</organism>
<keyword evidence="2" id="KW-0175">Coiled coil</keyword>
<feature type="region of interest" description="Disordered" evidence="3">
    <location>
        <begin position="287"/>
        <end position="322"/>
    </location>
</feature>
<dbReference type="GO" id="GO:0048786">
    <property type="term" value="C:presynaptic active zone"/>
    <property type="evidence" value="ECO:0007669"/>
    <property type="project" value="TreeGrafter"/>
</dbReference>
<evidence type="ECO:0000256" key="2">
    <source>
        <dbReference type="SAM" id="Coils"/>
    </source>
</evidence>
<evidence type="ECO:0000256" key="1">
    <source>
        <dbReference type="ARBA" id="ARBA00022737"/>
    </source>
</evidence>
<feature type="coiled-coil region" evidence="2">
    <location>
        <begin position="329"/>
        <end position="437"/>
    </location>
</feature>
<feature type="domain" description="Liprin-alpha CC2" evidence="4">
    <location>
        <begin position="163"/>
        <end position="279"/>
    </location>
</feature>
<dbReference type="EMBL" id="LUCH01003913">
    <property type="protein sequence ID" value="KAF5399585.1"/>
    <property type="molecule type" value="Genomic_DNA"/>
</dbReference>
<name>A0A8J4SN41_9TREM</name>
<feature type="coiled-coil region" evidence="2">
    <location>
        <begin position="165"/>
        <end position="276"/>
    </location>
</feature>
<keyword evidence="1" id="KW-0677">Repeat</keyword>
<protein>
    <recommendedName>
        <fullName evidence="4">Liprin-alpha CC2 domain-containing protein</fullName>
    </recommendedName>
</protein>
<feature type="compositionally biased region" description="Polar residues" evidence="3">
    <location>
        <begin position="287"/>
        <end position="297"/>
    </location>
</feature>
<dbReference type="GO" id="GO:0050808">
    <property type="term" value="P:synapse organization"/>
    <property type="evidence" value="ECO:0007669"/>
    <property type="project" value="TreeGrafter"/>
</dbReference>
<comment type="caution">
    <text evidence="5">The sequence shown here is derived from an EMBL/GenBank/DDBJ whole genome shotgun (WGS) entry which is preliminary data.</text>
</comment>
<proteinExistence type="predicted"/>
<dbReference type="InterPro" id="IPR029515">
    <property type="entry name" value="Liprin"/>
</dbReference>
<dbReference type="Pfam" id="PF25526">
    <property type="entry name" value="LIP-1"/>
    <property type="match status" value="2"/>
</dbReference>
<feature type="region of interest" description="Disordered" evidence="3">
    <location>
        <begin position="117"/>
        <end position="147"/>
    </location>
</feature>
<sequence>MTVVKRQVNSPGGVSSEVEVLKALKSLFEHHKALDERVRERLRAALERGAQLEEEVRSSAADRAALREQLAAALAGVAAAAAAAQQQQQQDSSFGCELEESTRSAVQRHKDELLMNGETSQSLPPGGPPISCKDLTDDAGSPGPTMETKSAASYAAAAAAAAASAVTAERKLAEITARSRELEASTANVHKELSRANEQALRLQRELRESEALREDQEARINSLEQRYLATQREATNALDRLSRAQSDLISREVEMKQAKDQVSSLMTEIESLKAQLITFQSTKVSGNKSRLTNGDANDSPGDEGLSASETSDAKLRTGSNVTDESAIVEEIRTKLAQADERIHEMECNMKETQAELQRARQRERLNEDHSSRLTATVDKLLLESNERLQTHLREKMAALEEKNQLSSEVDRLRRILDTCQTERDRAVTDVERLRRQLVATPTSSTSYHEGSLPSTMRRTQVSRGTLRGDWDDEDAWKKAPPSTTQPQVMDEDAEFEELESKTASLQRGQQRQAEWLDRDGSDSPVNRPTPELMTGTTDAQRLALMLQEQLDAINNEIKLIQVSTNKPILQFFCHLTNGFRLISGAFFPCCMIQFSTELGIREKTI</sequence>
<gene>
    <name evidence="5" type="ORF">PHET_06928</name>
</gene>
<dbReference type="PANTHER" id="PTHR12587:SF20">
    <property type="entry name" value="LIPRIN-ALPHA, ISOFORM E"/>
    <property type="match status" value="1"/>
</dbReference>
<dbReference type="Proteomes" id="UP000748531">
    <property type="component" value="Unassembled WGS sequence"/>
</dbReference>
<evidence type="ECO:0000313" key="5">
    <source>
        <dbReference type="EMBL" id="KAF5399585.1"/>
    </source>
</evidence>
<keyword evidence="6" id="KW-1185">Reference proteome</keyword>
<accession>A0A8J4SN41</accession>
<dbReference type="InterPro" id="IPR057892">
    <property type="entry name" value="LIP-1_CC2"/>
</dbReference>
<dbReference type="AlphaFoldDB" id="A0A8J4SN41"/>